<evidence type="ECO:0000313" key="3">
    <source>
        <dbReference type="Proteomes" id="UP001606302"/>
    </source>
</evidence>
<keyword evidence="3" id="KW-1185">Reference proteome</keyword>
<accession>A0ABW7GMG2</accession>
<reference evidence="2 3" key="1">
    <citation type="submission" date="2024-08" db="EMBL/GenBank/DDBJ databases">
        <authorList>
            <person name="Lu H."/>
        </authorList>
    </citation>
    <scope>NUCLEOTIDE SEQUENCE [LARGE SCALE GENOMIC DNA]</scope>
    <source>
        <strain evidence="2 3">DXS20W</strain>
    </source>
</reference>
<name>A0ABW7GMG2_9BURK</name>
<keyword evidence="1" id="KW-0472">Membrane</keyword>
<sequence length="74" mass="8156">MLKILVKFWLLRFAQVFVLAGAALGLVEWLQRGAAGFGWGSVLGWAALAALLTASVSAHWAWKRQCRQVFKDPA</sequence>
<evidence type="ECO:0000256" key="1">
    <source>
        <dbReference type="SAM" id="Phobius"/>
    </source>
</evidence>
<feature type="transmembrane region" description="Helical" evidence="1">
    <location>
        <begin position="9"/>
        <end position="30"/>
    </location>
</feature>
<evidence type="ECO:0000313" key="2">
    <source>
        <dbReference type="EMBL" id="MFG6463139.1"/>
    </source>
</evidence>
<protein>
    <submittedName>
        <fullName evidence="2">Uncharacterized protein</fullName>
    </submittedName>
</protein>
<organism evidence="2 3">
    <name type="scientific">Pelomonas lactea</name>
    <dbReference type="NCBI Taxonomy" id="3299030"/>
    <lineage>
        <taxon>Bacteria</taxon>
        <taxon>Pseudomonadati</taxon>
        <taxon>Pseudomonadota</taxon>
        <taxon>Betaproteobacteria</taxon>
        <taxon>Burkholderiales</taxon>
        <taxon>Sphaerotilaceae</taxon>
        <taxon>Roseateles</taxon>
    </lineage>
</organism>
<dbReference type="EMBL" id="JBIGHX010000005">
    <property type="protein sequence ID" value="MFG6463139.1"/>
    <property type="molecule type" value="Genomic_DNA"/>
</dbReference>
<gene>
    <name evidence="2" type="ORF">ACG04Q_16315</name>
</gene>
<feature type="transmembrane region" description="Helical" evidence="1">
    <location>
        <begin position="42"/>
        <end position="62"/>
    </location>
</feature>
<keyword evidence="1" id="KW-0812">Transmembrane</keyword>
<proteinExistence type="predicted"/>
<comment type="caution">
    <text evidence="2">The sequence shown here is derived from an EMBL/GenBank/DDBJ whole genome shotgun (WGS) entry which is preliminary data.</text>
</comment>
<keyword evidence="1" id="KW-1133">Transmembrane helix</keyword>
<dbReference type="RefSeq" id="WP_394512031.1">
    <property type="nucleotide sequence ID" value="NZ_JBIGHX010000005.1"/>
</dbReference>
<dbReference type="Proteomes" id="UP001606302">
    <property type="component" value="Unassembled WGS sequence"/>
</dbReference>